<proteinExistence type="predicted"/>
<dbReference type="Proteomes" id="UP000438429">
    <property type="component" value="Unassembled WGS sequence"/>
</dbReference>
<accession>A0A6A4TL89</accession>
<organism evidence="2 3">
    <name type="scientific">Scophthalmus maximus</name>
    <name type="common">Turbot</name>
    <name type="synonym">Psetta maxima</name>
    <dbReference type="NCBI Taxonomy" id="52904"/>
    <lineage>
        <taxon>Eukaryota</taxon>
        <taxon>Metazoa</taxon>
        <taxon>Chordata</taxon>
        <taxon>Craniata</taxon>
        <taxon>Vertebrata</taxon>
        <taxon>Euteleostomi</taxon>
        <taxon>Actinopterygii</taxon>
        <taxon>Neopterygii</taxon>
        <taxon>Teleostei</taxon>
        <taxon>Neoteleostei</taxon>
        <taxon>Acanthomorphata</taxon>
        <taxon>Carangaria</taxon>
        <taxon>Pleuronectiformes</taxon>
        <taxon>Pleuronectoidei</taxon>
        <taxon>Scophthalmidae</taxon>
        <taxon>Scophthalmus</taxon>
    </lineage>
</organism>
<evidence type="ECO:0000256" key="1">
    <source>
        <dbReference type="SAM" id="MobiDB-lite"/>
    </source>
</evidence>
<evidence type="ECO:0000313" key="3">
    <source>
        <dbReference type="Proteomes" id="UP000438429"/>
    </source>
</evidence>
<dbReference type="AlphaFoldDB" id="A0A6A4TL89"/>
<name>A0A6A4TL89_SCOMX</name>
<gene>
    <name evidence="2" type="ORF">F2P81_003122</name>
</gene>
<reference evidence="2 3" key="1">
    <citation type="submission" date="2019-06" db="EMBL/GenBank/DDBJ databases">
        <title>Draft genomes of female and male turbot (Scophthalmus maximus).</title>
        <authorList>
            <person name="Xu H."/>
            <person name="Xu X.-W."/>
            <person name="Shao C."/>
            <person name="Chen S."/>
        </authorList>
    </citation>
    <scope>NUCLEOTIDE SEQUENCE [LARGE SCALE GENOMIC DNA]</scope>
    <source>
        <strain evidence="2">Ysfricsl-2016a</strain>
        <tissue evidence="2">Blood</tissue>
    </source>
</reference>
<evidence type="ECO:0000313" key="2">
    <source>
        <dbReference type="EMBL" id="KAF0043964.1"/>
    </source>
</evidence>
<protein>
    <submittedName>
        <fullName evidence="2">Uncharacterized protein</fullName>
    </submittedName>
</protein>
<dbReference type="EMBL" id="VEVO01000003">
    <property type="protein sequence ID" value="KAF0043964.1"/>
    <property type="molecule type" value="Genomic_DNA"/>
</dbReference>
<feature type="region of interest" description="Disordered" evidence="1">
    <location>
        <begin position="22"/>
        <end position="48"/>
    </location>
</feature>
<feature type="compositionally biased region" description="Basic and acidic residues" evidence="1">
    <location>
        <begin position="31"/>
        <end position="46"/>
    </location>
</feature>
<comment type="caution">
    <text evidence="2">The sequence shown here is derived from an EMBL/GenBank/DDBJ whole genome shotgun (WGS) entry which is preliminary data.</text>
</comment>
<sequence length="78" mass="9311">MHVGTSLKLFYNQGARLTDDMMKHNRGAKPPRREWKRFSSPKERGRVQSRVRANWMRTPFAKTLQELRKNKNAKREAQ</sequence>